<reference evidence="2 3" key="1">
    <citation type="journal article" date="2018" name="New Phytol.">
        <title>Phylogenomics of Endogonaceae and evolution of mycorrhizas within Mucoromycota.</title>
        <authorList>
            <person name="Chang Y."/>
            <person name="Desiro A."/>
            <person name="Na H."/>
            <person name="Sandor L."/>
            <person name="Lipzen A."/>
            <person name="Clum A."/>
            <person name="Barry K."/>
            <person name="Grigoriev I.V."/>
            <person name="Martin F.M."/>
            <person name="Stajich J.E."/>
            <person name="Smith M.E."/>
            <person name="Bonito G."/>
            <person name="Spatafora J.W."/>
        </authorList>
    </citation>
    <scope>NUCLEOTIDE SEQUENCE [LARGE SCALE GENOMIC DNA]</scope>
    <source>
        <strain evidence="2 3">AD002</strain>
    </source>
</reference>
<proteinExistence type="predicted"/>
<gene>
    <name evidence="2" type="ORF">BC938DRAFT_481880</name>
</gene>
<feature type="compositionally biased region" description="Low complexity" evidence="1">
    <location>
        <begin position="47"/>
        <end position="63"/>
    </location>
</feature>
<evidence type="ECO:0000313" key="2">
    <source>
        <dbReference type="EMBL" id="RUS28444.1"/>
    </source>
</evidence>
<name>A0A433QFA8_9FUNG</name>
<accession>A0A433QFA8</accession>
<dbReference type="Proteomes" id="UP000274822">
    <property type="component" value="Unassembled WGS sequence"/>
</dbReference>
<comment type="caution">
    <text evidence="2">The sequence shown here is derived from an EMBL/GenBank/DDBJ whole genome shotgun (WGS) entry which is preliminary data.</text>
</comment>
<evidence type="ECO:0000313" key="3">
    <source>
        <dbReference type="Proteomes" id="UP000274822"/>
    </source>
</evidence>
<dbReference type="EMBL" id="RBNJ01006618">
    <property type="protein sequence ID" value="RUS28444.1"/>
    <property type="molecule type" value="Genomic_DNA"/>
</dbReference>
<feature type="region of interest" description="Disordered" evidence="1">
    <location>
        <begin position="42"/>
        <end position="71"/>
    </location>
</feature>
<keyword evidence="3" id="KW-1185">Reference proteome</keyword>
<dbReference type="AlphaFoldDB" id="A0A433QFA8"/>
<protein>
    <submittedName>
        <fullName evidence="2">Uncharacterized protein</fullName>
    </submittedName>
</protein>
<evidence type="ECO:0000256" key="1">
    <source>
        <dbReference type="SAM" id="MobiDB-lite"/>
    </source>
</evidence>
<sequence length="93" mass="10507">MAPEKRKNPFGETANVLRQRAREDLDRSQIYGTEVQPNQHIRTLHNQPPATRTTAASRTSQPAHRATQPESQRCFFVEPSNLIHPVLQVPVVG</sequence>
<organism evidence="2 3">
    <name type="scientific">Jimgerdemannia flammicorona</name>
    <dbReference type="NCBI Taxonomy" id="994334"/>
    <lineage>
        <taxon>Eukaryota</taxon>
        <taxon>Fungi</taxon>
        <taxon>Fungi incertae sedis</taxon>
        <taxon>Mucoromycota</taxon>
        <taxon>Mucoromycotina</taxon>
        <taxon>Endogonomycetes</taxon>
        <taxon>Endogonales</taxon>
        <taxon>Endogonaceae</taxon>
        <taxon>Jimgerdemannia</taxon>
    </lineage>
</organism>